<reference evidence="7 8" key="1">
    <citation type="submission" date="2018-01" db="EMBL/GenBank/DDBJ databases">
        <title>Genome Sequencing and Assembly of Anaerobacter polyendosporus strain CT4.</title>
        <authorList>
            <person name="Tachaapaikoon C."/>
            <person name="Sutheeworapong S."/>
            <person name="Jenjaroenpun P."/>
            <person name="Wongsurawat T."/>
            <person name="Nookeaw I."/>
            <person name="Cheawchanlertfa P."/>
            <person name="Kosugi A."/>
            <person name="Cheevadhanarak S."/>
            <person name="Ratanakhanokchai K."/>
        </authorList>
    </citation>
    <scope>NUCLEOTIDE SEQUENCE [LARGE SCALE GENOMIC DNA]</scope>
    <source>
        <strain evidence="7 8">CT4</strain>
    </source>
</reference>
<feature type="transmembrane region" description="Helical" evidence="6">
    <location>
        <begin position="253"/>
        <end position="275"/>
    </location>
</feature>
<feature type="transmembrane region" description="Helical" evidence="6">
    <location>
        <begin position="146"/>
        <end position="165"/>
    </location>
</feature>
<proteinExistence type="predicted"/>
<feature type="transmembrane region" description="Helical" evidence="6">
    <location>
        <begin position="40"/>
        <end position="59"/>
    </location>
</feature>
<dbReference type="Proteomes" id="UP000286268">
    <property type="component" value="Chromosome"/>
</dbReference>
<accession>A0A410E048</accession>
<feature type="transmembrane region" description="Helical" evidence="6">
    <location>
        <begin position="114"/>
        <end position="134"/>
    </location>
</feature>
<evidence type="ECO:0000256" key="5">
    <source>
        <dbReference type="ARBA" id="ARBA00023136"/>
    </source>
</evidence>
<dbReference type="InterPro" id="IPR002797">
    <property type="entry name" value="Polysacc_synth"/>
</dbReference>
<dbReference type="RefSeq" id="WP_128215409.1">
    <property type="nucleotide sequence ID" value="NZ_CP025746.1"/>
</dbReference>
<feature type="transmembrane region" description="Helical" evidence="6">
    <location>
        <begin position="415"/>
        <end position="432"/>
    </location>
</feature>
<dbReference type="PANTHER" id="PTHR30250">
    <property type="entry name" value="PST FAMILY PREDICTED COLANIC ACID TRANSPORTER"/>
    <property type="match status" value="1"/>
</dbReference>
<dbReference type="AlphaFoldDB" id="A0A410E048"/>
<keyword evidence="2" id="KW-1003">Cell membrane</keyword>
<feature type="transmembrane region" description="Helical" evidence="6">
    <location>
        <begin position="384"/>
        <end position="403"/>
    </location>
</feature>
<dbReference type="KEGG" id="cmah:C1I91_25380"/>
<dbReference type="Pfam" id="PF01943">
    <property type="entry name" value="Polysacc_synt"/>
    <property type="match status" value="1"/>
</dbReference>
<keyword evidence="3 6" id="KW-0812">Transmembrane</keyword>
<gene>
    <name evidence="7" type="ORF">C1I91_25380</name>
</gene>
<name>A0A410E048_9CLOT</name>
<evidence type="ECO:0000256" key="1">
    <source>
        <dbReference type="ARBA" id="ARBA00004651"/>
    </source>
</evidence>
<dbReference type="OrthoDB" id="385011at2"/>
<evidence type="ECO:0000256" key="4">
    <source>
        <dbReference type="ARBA" id="ARBA00022989"/>
    </source>
</evidence>
<keyword evidence="8" id="KW-1185">Reference proteome</keyword>
<dbReference type="PANTHER" id="PTHR30250:SF11">
    <property type="entry name" value="O-ANTIGEN TRANSPORTER-RELATED"/>
    <property type="match status" value="1"/>
</dbReference>
<feature type="transmembrane region" description="Helical" evidence="6">
    <location>
        <begin position="171"/>
        <end position="192"/>
    </location>
</feature>
<sequence>MKNKNIKDFAYTLGANSINVLGGVITALVIPKILNINEYAYFRIFTLYVTYVGIFQFGFNDGVLVNYGSYEYDDIPKRKFKTYFNFLLLFQLITAVIIFVASFIMIKEPIKRDLFYLLAFNGLILNLSTFFSFISQFTRKFKLYSYSMIASKLLYIVGCIVLFILKIDIHMAFVMLTTGANLFTLIIFLYYNKDILQAKSQRIMDLKDDIKENFSSGFLMMIGNLITLIILGLDRIFIEKYFTLRDFAMYSFAYSIITLFYLLINSFSTVVFPYIARLEGDKLGKAYSTIKKGLNIVLSLSFLAFFFIKFIIQVYLPKYMDSLPLVLVLTPTVLFSGQITILALNYYKALKLNKEYTKNNIFAFVLAIICNFLACVIIKTPVGIAWATLLAFLIWNIYSDVFFVKRMHISLFKETITGIILSVGFVLCAYIDKWYLGFLSYLIIYSVIVVLFFFNDLKNIGRIKEVLKKGGDN</sequence>
<evidence type="ECO:0000256" key="6">
    <source>
        <dbReference type="SAM" id="Phobius"/>
    </source>
</evidence>
<feature type="transmembrane region" description="Helical" evidence="6">
    <location>
        <begin position="438"/>
        <end position="454"/>
    </location>
</feature>
<feature type="transmembrane region" description="Helical" evidence="6">
    <location>
        <begin position="322"/>
        <end position="347"/>
    </location>
</feature>
<dbReference type="InterPro" id="IPR050833">
    <property type="entry name" value="Poly_Biosynth_Transport"/>
</dbReference>
<evidence type="ECO:0000256" key="2">
    <source>
        <dbReference type="ARBA" id="ARBA00022475"/>
    </source>
</evidence>
<feature type="transmembrane region" description="Helical" evidence="6">
    <location>
        <begin position="296"/>
        <end position="316"/>
    </location>
</feature>
<keyword evidence="5 6" id="KW-0472">Membrane</keyword>
<feature type="transmembrane region" description="Helical" evidence="6">
    <location>
        <begin position="12"/>
        <end position="34"/>
    </location>
</feature>
<protein>
    <submittedName>
        <fullName evidence="7">Uncharacterized protein</fullName>
    </submittedName>
</protein>
<dbReference type="EMBL" id="CP025746">
    <property type="protein sequence ID" value="QAA34696.1"/>
    <property type="molecule type" value="Genomic_DNA"/>
</dbReference>
<evidence type="ECO:0000256" key="3">
    <source>
        <dbReference type="ARBA" id="ARBA00022692"/>
    </source>
</evidence>
<evidence type="ECO:0000313" key="7">
    <source>
        <dbReference type="EMBL" id="QAA34696.1"/>
    </source>
</evidence>
<feature type="transmembrane region" description="Helical" evidence="6">
    <location>
        <begin position="213"/>
        <end position="233"/>
    </location>
</feature>
<keyword evidence="4 6" id="KW-1133">Transmembrane helix</keyword>
<comment type="subcellular location">
    <subcellularLocation>
        <location evidence="1">Cell membrane</location>
        <topology evidence="1">Multi-pass membrane protein</topology>
    </subcellularLocation>
</comment>
<feature type="transmembrane region" description="Helical" evidence="6">
    <location>
        <begin position="359"/>
        <end position="378"/>
    </location>
</feature>
<evidence type="ECO:0000313" key="8">
    <source>
        <dbReference type="Proteomes" id="UP000286268"/>
    </source>
</evidence>
<organism evidence="7 8">
    <name type="scientific">Clostridium manihotivorum</name>
    <dbReference type="NCBI Taxonomy" id="2320868"/>
    <lineage>
        <taxon>Bacteria</taxon>
        <taxon>Bacillati</taxon>
        <taxon>Bacillota</taxon>
        <taxon>Clostridia</taxon>
        <taxon>Eubacteriales</taxon>
        <taxon>Clostridiaceae</taxon>
        <taxon>Clostridium</taxon>
    </lineage>
</organism>
<feature type="transmembrane region" description="Helical" evidence="6">
    <location>
        <begin position="80"/>
        <end position="102"/>
    </location>
</feature>
<dbReference type="GO" id="GO:0005886">
    <property type="term" value="C:plasma membrane"/>
    <property type="evidence" value="ECO:0007669"/>
    <property type="project" value="UniProtKB-SubCell"/>
</dbReference>